<dbReference type="InterPro" id="IPR027417">
    <property type="entry name" value="P-loop_NTPase"/>
</dbReference>
<dbReference type="EMBL" id="CAWYQH010000097">
    <property type="protein sequence ID" value="CAK8683215.1"/>
    <property type="molecule type" value="Genomic_DNA"/>
</dbReference>
<dbReference type="PROSITE" id="PS51419">
    <property type="entry name" value="RAB"/>
    <property type="match status" value="1"/>
</dbReference>
<comment type="similarity">
    <text evidence="1">Belongs to the small GTPase superfamily. Ras family.</text>
</comment>
<evidence type="ECO:0000313" key="6">
    <source>
        <dbReference type="EMBL" id="CAK8683215.1"/>
    </source>
</evidence>
<evidence type="ECO:0000256" key="3">
    <source>
        <dbReference type="ARBA" id="ARBA00022741"/>
    </source>
</evidence>
<dbReference type="SUPFAM" id="SSF52540">
    <property type="entry name" value="P-loop containing nucleoside triphosphate hydrolases"/>
    <property type="match status" value="1"/>
</dbReference>
<dbReference type="InterPro" id="IPR051065">
    <property type="entry name" value="Ras-related_GTPase"/>
</dbReference>
<evidence type="ECO:0000313" key="7">
    <source>
        <dbReference type="Proteomes" id="UP001642483"/>
    </source>
</evidence>
<keyword evidence="4" id="KW-0378">Hydrolase</keyword>
<organism evidence="6 7">
    <name type="scientific">Clavelina lepadiformis</name>
    <name type="common">Light-bulb sea squirt</name>
    <name type="synonym">Ascidia lepadiformis</name>
    <dbReference type="NCBI Taxonomy" id="159417"/>
    <lineage>
        <taxon>Eukaryota</taxon>
        <taxon>Metazoa</taxon>
        <taxon>Chordata</taxon>
        <taxon>Tunicata</taxon>
        <taxon>Ascidiacea</taxon>
        <taxon>Aplousobranchia</taxon>
        <taxon>Clavelinidae</taxon>
        <taxon>Clavelina</taxon>
    </lineage>
</organism>
<reference evidence="6 7" key="1">
    <citation type="submission" date="2024-02" db="EMBL/GenBank/DDBJ databases">
        <authorList>
            <person name="Daric V."/>
            <person name="Darras S."/>
        </authorList>
    </citation>
    <scope>NUCLEOTIDE SEQUENCE [LARGE SCALE GENOMIC DNA]</scope>
</reference>
<dbReference type="Proteomes" id="UP001642483">
    <property type="component" value="Unassembled WGS sequence"/>
</dbReference>
<evidence type="ECO:0000256" key="2">
    <source>
        <dbReference type="ARBA" id="ARBA00011984"/>
    </source>
</evidence>
<comment type="catalytic activity">
    <reaction evidence="5">
        <text>GTP + H2O = GDP + phosphate + H(+)</text>
        <dbReference type="Rhea" id="RHEA:19669"/>
        <dbReference type="ChEBI" id="CHEBI:15377"/>
        <dbReference type="ChEBI" id="CHEBI:15378"/>
        <dbReference type="ChEBI" id="CHEBI:37565"/>
        <dbReference type="ChEBI" id="CHEBI:43474"/>
        <dbReference type="ChEBI" id="CHEBI:58189"/>
        <dbReference type="EC" id="3.6.5.2"/>
    </reaction>
</comment>
<dbReference type="PROSITE" id="PS51421">
    <property type="entry name" value="RAS"/>
    <property type="match status" value="1"/>
</dbReference>
<proteinExistence type="inferred from homology"/>
<accession>A0ABP0FVM4</accession>
<evidence type="ECO:0000256" key="4">
    <source>
        <dbReference type="ARBA" id="ARBA00022801"/>
    </source>
</evidence>
<keyword evidence="3" id="KW-0547">Nucleotide-binding</keyword>
<dbReference type="EC" id="3.6.5.2" evidence="2"/>
<comment type="caution">
    <text evidence="6">The sequence shown here is derived from an EMBL/GenBank/DDBJ whole genome shotgun (WGS) entry which is preliminary data.</text>
</comment>
<dbReference type="Pfam" id="PF00071">
    <property type="entry name" value="Ras"/>
    <property type="match status" value="1"/>
</dbReference>
<protein>
    <recommendedName>
        <fullName evidence="2">small monomeric GTPase</fullName>
        <ecNumber evidence="2">3.6.5.2</ecNumber>
    </recommendedName>
</protein>
<evidence type="ECO:0000256" key="1">
    <source>
        <dbReference type="ARBA" id="ARBA00008344"/>
    </source>
</evidence>
<sequence length="241" mass="27038">MDTPGQEENDEAMKEKISWADAFILIYAVNDAVSFKEIARLKFLVYHVLTNSHIKCDHPPPVVVVANKCDLVQERMVSTDEGLRFASHIGCNFYEVSVRESVDEISKIFEDLYMLYRYPEKSKLKHSHHLSTLPAMLKPKIHKHIDKIPRLQGSPVVGGFQKQAVSEIDDTTSKEQADTEIRTDQVCVKGVAAHNYPLGSGTIADDCETRGSSETPNNFATKAAEEFSKKVLTLTLKTENL</sequence>
<dbReference type="PANTHER" id="PTHR45704">
    <property type="entry name" value="RAS-LIKE FAMILY MEMBER 11"/>
    <property type="match status" value="1"/>
</dbReference>
<dbReference type="SMART" id="SM00173">
    <property type="entry name" value="RAS"/>
    <property type="match status" value="1"/>
</dbReference>
<gene>
    <name evidence="6" type="ORF">CVLEPA_LOCUS14313</name>
</gene>
<name>A0ABP0FVM4_CLALP</name>
<evidence type="ECO:0000256" key="5">
    <source>
        <dbReference type="ARBA" id="ARBA00048098"/>
    </source>
</evidence>
<dbReference type="Gene3D" id="3.40.50.300">
    <property type="entry name" value="P-loop containing nucleotide triphosphate hydrolases"/>
    <property type="match status" value="1"/>
</dbReference>
<dbReference type="InterPro" id="IPR001806">
    <property type="entry name" value="Small_GTPase"/>
</dbReference>
<keyword evidence="7" id="KW-1185">Reference proteome</keyword>